<dbReference type="RefSeq" id="WP_144229310.1">
    <property type="nucleotide sequence ID" value="NZ_CBCRVV010000005.1"/>
</dbReference>
<keyword evidence="2" id="KW-0238">DNA-binding</keyword>
<name>A0A556QQP7_9BACT</name>
<sequence>MSRSTPTSNSRSPLPVADPAVRRASRSPFGGTRSAVSTDPSESGFKSQVSTLSIGEREVIAIFVQMSQALGAPRSLGEIYGLLFATPEPLPFQEIADRLKLSKGSVSQGLRFLRTVGAIKPVVIAQDRREFFEPVVELRALVGGFLKERLNPQLEEWGARVKTLRIEDFAKAEEGRRDTDDRGQRTEDGEQKTAVALNFKLSSSTAATDQQETLSNRLDKLKTWHKRANTVLPMIGKLLG</sequence>
<feature type="region of interest" description="Disordered" evidence="4">
    <location>
        <begin position="172"/>
        <end position="192"/>
    </location>
</feature>
<comment type="caution">
    <text evidence="5">The sequence shown here is derived from an EMBL/GenBank/DDBJ whole genome shotgun (WGS) entry which is preliminary data.</text>
</comment>
<reference evidence="5 6" key="1">
    <citation type="submission" date="2019-07" db="EMBL/GenBank/DDBJ databases">
        <title>Description of 53C-WASEF.</title>
        <authorList>
            <person name="Pitt A."/>
            <person name="Hahn M.W."/>
        </authorList>
    </citation>
    <scope>NUCLEOTIDE SEQUENCE [LARGE SCALE GENOMIC DNA]</scope>
    <source>
        <strain evidence="5 6">53C-WASEF</strain>
    </source>
</reference>
<dbReference type="GO" id="GO:0003677">
    <property type="term" value="F:DNA binding"/>
    <property type="evidence" value="ECO:0007669"/>
    <property type="project" value="UniProtKB-KW"/>
</dbReference>
<dbReference type="InterPro" id="IPR036390">
    <property type="entry name" value="WH_DNA-bd_sf"/>
</dbReference>
<protein>
    <submittedName>
        <fullName evidence="5">Transcriptional regulator</fullName>
    </submittedName>
</protein>
<dbReference type="Proteomes" id="UP000315648">
    <property type="component" value="Unassembled WGS sequence"/>
</dbReference>
<feature type="region of interest" description="Disordered" evidence="4">
    <location>
        <begin position="1"/>
        <end position="48"/>
    </location>
</feature>
<feature type="compositionally biased region" description="Basic and acidic residues" evidence="4">
    <location>
        <begin position="172"/>
        <end position="191"/>
    </location>
</feature>
<accession>A0A556QQP7</accession>
<dbReference type="SUPFAM" id="SSF46785">
    <property type="entry name" value="Winged helix' DNA-binding domain"/>
    <property type="match status" value="1"/>
</dbReference>
<dbReference type="InterPro" id="IPR036388">
    <property type="entry name" value="WH-like_DNA-bd_sf"/>
</dbReference>
<dbReference type="PANTHER" id="PTHR38465">
    <property type="entry name" value="HTH-TYPE TRANSCRIPTIONAL REGULATOR MJ1563-RELATED"/>
    <property type="match status" value="1"/>
</dbReference>
<dbReference type="PANTHER" id="PTHR38465:SF1">
    <property type="entry name" value="HTH-TYPE TRANSCRIPTIONAL REGULATOR MJ1563-RELATED"/>
    <property type="match status" value="1"/>
</dbReference>
<evidence type="ECO:0000256" key="3">
    <source>
        <dbReference type="ARBA" id="ARBA00023163"/>
    </source>
</evidence>
<dbReference type="OrthoDB" id="9791954at2"/>
<dbReference type="AlphaFoldDB" id="A0A556QQP7"/>
<evidence type="ECO:0000256" key="4">
    <source>
        <dbReference type="SAM" id="MobiDB-lite"/>
    </source>
</evidence>
<keyword evidence="6" id="KW-1185">Reference proteome</keyword>
<dbReference type="InterPro" id="IPR052362">
    <property type="entry name" value="HTH-GbsR_regulator"/>
</dbReference>
<evidence type="ECO:0000313" key="5">
    <source>
        <dbReference type="EMBL" id="TSJ78968.1"/>
    </source>
</evidence>
<dbReference type="EMBL" id="VMBG01000001">
    <property type="protein sequence ID" value="TSJ78968.1"/>
    <property type="molecule type" value="Genomic_DNA"/>
</dbReference>
<gene>
    <name evidence="5" type="ORF">FPL22_06610</name>
</gene>
<keyword evidence="3" id="KW-0804">Transcription</keyword>
<dbReference type="Gene3D" id="1.10.10.10">
    <property type="entry name" value="Winged helix-like DNA-binding domain superfamily/Winged helix DNA-binding domain"/>
    <property type="match status" value="1"/>
</dbReference>
<keyword evidence="1" id="KW-0805">Transcription regulation</keyword>
<evidence type="ECO:0000256" key="2">
    <source>
        <dbReference type="ARBA" id="ARBA00023125"/>
    </source>
</evidence>
<feature type="compositionally biased region" description="Polar residues" evidence="4">
    <location>
        <begin position="34"/>
        <end position="48"/>
    </location>
</feature>
<organism evidence="5 6">
    <name type="scientific">Rariglobus hedericola</name>
    <dbReference type="NCBI Taxonomy" id="2597822"/>
    <lineage>
        <taxon>Bacteria</taxon>
        <taxon>Pseudomonadati</taxon>
        <taxon>Verrucomicrobiota</taxon>
        <taxon>Opitutia</taxon>
        <taxon>Opitutales</taxon>
        <taxon>Opitutaceae</taxon>
        <taxon>Rariglobus</taxon>
    </lineage>
</organism>
<evidence type="ECO:0000256" key="1">
    <source>
        <dbReference type="ARBA" id="ARBA00023015"/>
    </source>
</evidence>
<feature type="compositionally biased region" description="Low complexity" evidence="4">
    <location>
        <begin position="1"/>
        <end position="13"/>
    </location>
</feature>
<evidence type="ECO:0000313" key="6">
    <source>
        <dbReference type="Proteomes" id="UP000315648"/>
    </source>
</evidence>
<proteinExistence type="predicted"/>